<dbReference type="Gene3D" id="2.40.260.10">
    <property type="entry name" value="Sortase"/>
    <property type="match status" value="1"/>
</dbReference>
<dbReference type="EMBL" id="CP041969">
    <property type="protein sequence ID" value="QMV44312.1"/>
    <property type="molecule type" value="Genomic_DNA"/>
</dbReference>
<keyword evidence="5" id="KW-1185">Reference proteome</keyword>
<dbReference type="InterPro" id="IPR042000">
    <property type="entry name" value="Sortase_D_2"/>
</dbReference>
<dbReference type="KEGG" id="cchl:FPL14_26455"/>
<dbReference type="CDD" id="cd06166">
    <property type="entry name" value="Sortase_D_2"/>
    <property type="match status" value="1"/>
</dbReference>
<dbReference type="InterPro" id="IPR005754">
    <property type="entry name" value="Sortase"/>
</dbReference>
<feature type="active site" description="Proton donor/acceptor" evidence="2">
    <location>
        <position position="138"/>
    </location>
</feature>
<dbReference type="InterPro" id="IPR023365">
    <property type="entry name" value="Sortase_dom-sf"/>
</dbReference>
<proteinExistence type="predicted"/>
<dbReference type="SUPFAM" id="SSF63817">
    <property type="entry name" value="Sortase"/>
    <property type="match status" value="1"/>
</dbReference>
<name>A0A7G5C528_9BACL</name>
<protein>
    <submittedName>
        <fullName evidence="4">Class D sortase</fullName>
    </submittedName>
</protein>
<dbReference type="RefSeq" id="WP_182300548.1">
    <property type="nucleotide sequence ID" value="NZ_CP041969.1"/>
</dbReference>
<evidence type="ECO:0000256" key="1">
    <source>
        <dbReference type="ARBA" id="ARBA00022801"/>
    </source>
</evidence>
<evidence type="ECO:0000256" key="2">
    <source>
        <dbReference type="PIRSR" id="PIRSR605754-1"/>
    </source>
</evidence>
<dbReference type="GO" id="GO:0016787">
    <property type="term" value="F:hydrolase activity"/>
    <property type="evidence" value="ECO:0007669"/>
    <property type="project" value="UniProtKB-KW"/>
</dbReference>
<gene>
    <name evidence="4" type="ORF">FPL14_26455</name>
</gene>
<dbReference type="Pfam" id="PF04203">
    <property type="entry name" value="Sortase"/>
    <property type="match status" value="1"/>
</dbReference>
<sequence>MRKWPYLLIVAGICLLLYPTVKERYYDWEQRKLLDDAVQIEFNPNETDNNDLIKNRYEQLSRVFNESAEQPEPEPAATTDTETEEMQDQAIAVIAIDKIDLKLPVLEGATKANMKIAAAHMTETAALGEVGNAAIAAHRARTKGRLFNRLNELEIGDAIAIQTRNKQLNYTVFKISVVEPTDLSVLNGNNDDSILTLITCDPLVNPTHRLIIHAKL</sequence>
<evidence type="ECO:0000313" key="5">
    <source>
        <dbReference type="Proteomes" id="UP000515679"/>
    </source>
</evidence>
<evidence type="ECO:0000256" key="3">
    <source>
        <dbReference type="SAM" id="MobiDB-lite"/>
    </source>
</evidence>
<feature type="region of interest" description="Disordered" evidence="3">
    <location>
        <begin position="64"/>
        <end position="83"/>
    </location>
</feature>
<evidence type="ECO:0000313" key="4">
    <source>
        <dbReference type="EMBL" id="QMV44312.1"/>
    </source>
</evidence>
<reference evidence="4 5" key="1">
    <citation type="submission" date="2019-07" db="EMBL/GenBank/DDBJ databases">
        <authorList>
            <person name="Kim J.K."/>
            <person name="Cheong H.-M."/>
            <person name="Choi Y."/>
            <person name="Hwang K.J."/>
            <person name="Lee S."/>
            <person name="Choi C."/>
        </authorList>
    </citation>
    <scope>NUCLEOTIDE SEQUENCE [LARGE SCALE GENOMIC DNA]</scope>
    <source>
        <strain evidence="4 5">KS 22</strain>
    </source>
</reference>
<dbReference type="AlphaFoldDB" id="A0A7G5C528"/>
<dbReference type="NCBIfam" id="TIGR01076">
    <property type="entry name" value="sortase_fam"/>
    <property type="match status" value="1"/>
</dbReference>
<accession>A0A7G5C528</accession>
<dbReference type="Proteomes" id="UP000515679">
    <property type="component" value="Chromosome"/>
</dbReference>
<organism evidence="4 5">
    <name type="scientific">Cohnella cholangitidis</name>
    <dbReference type="NCBI Taxonomy" id="2598458"/>
    <lineage>
        <taxon>Bacteria</taxon>
        <taxon>Bacillati</taxon>
        <taxon>Bacillota</taxon>
        <taxon>Bacilli</taxon>
        <taxon>Bacillales</taxon>
        <taxon>Paenibacillaceae</taxon>
        <taxon>Cohnella</taxon>
    </lineage>
</organism>
<feature type="active site" description="Acyl-thioester intermediate" evidence="2">
    <location>
        <position position="200"/>
    </location>
</feature>
<keyword evidence="1" id="KW-0378">Hydrolase</keyword>